<keyword evidence="1" id="KW-0472">Membrane</keyword>
<gene>
    <name evidence="2" type="ORF">ABB26_11225</name>
</gene>
<comment type="caution">
    <text evidence="2">The sequence shown here is derived from an EMBL/GenBank/DDBJ whole genome shotgun (WGS) entry which is preliminary data.</text>
</comment>
<protein>
    <submittedName>
        <fullName evidence="2">Uncharacterized protein</fullName>
    </submittedName>
</protein>
<dbReference type="EMBL" id="LDJI01000020">
    <property type="protein sequence ID" value="KRG63768.1"/>
    <property type="molecule type" value="Genomic_DNA"/>
</dbReference>
<evidence type="ECO:0000313" key="2">
    <source>
        <dbReference type="EMBL" id="KRG63768.1"/>
    </source>
</evidence>
<dbReference type="Proteomes" id="UP000050864">
    <property type="component" value="Unassembled WGS sequence"/>
</dbReference>
<proteinExistence type="predicted"/>
<accession>A0A0R0CF71</accession>
<feature type="transmembrane region" description="Helical" evidence="1">
    <location>
        <begin position="68"/>
        <end position="87"/>
    </location>
</feature>
<keyword evidence="1" id="KW-0812">Transmembrane</keyword>
<evidence type="ECO:0000313" key="3">
    <source>
        <dbReference type="Proteomes" id="UP000050864"/>
    </source>
</evidence>
<feature type="transmembrane region" description="Helical" evidence="1">
    <location>
        <begin position="41"/>
        <end position="62"/>
    </location>
</feature>
<evidence type="ECO:0000256" key="1">
    <source>
        <dbReference type="SAM" id="Phobius"/>
    </source>
</evidence>
<keyword evidence="3" id="KW-1185">Reference proteome</keyword>
<dbReference type="AlphaFoldDB" id="A0A0R0CF71"/>
<organism evidence="2 3">
    <name type="scientific">Stenotrophomonas humi</name>
    <dbReference type="NCBI Taxonomy" id="405444"/>
    <lineage>
        <taxon>Bacteria</taxon>
        <taxon>Pseudomonadati</taxon>
        <taxon>Pseudomonadota</taxon>
        <taxon>Gammaproteobacteria</taxon>
        <taxon>Lysobacterales</taxon>
        <taxon>Lysobacteraceae</taxon>
        <taxon>Stenotrophomonas</taxon>
    </lineage>
</organism>
<dbReference type="STRING" id="405444.ABB26_11225"/>
<sequence>MWLLGSAATREAQQFIQADAATRRGLIPELGAMRQAPSPSILKMDLAVLGLLAAFAVAAFVFRDSLGPLVFAGLVFALLVQLLRVAFLRGRSETLQRLWGAVKDAFWGIG</sequence>
<reference evidence="2 3" key="1">
    <citation type="submission" date="2015-05" db="EMBL/GenBank/DDBJ databases">
        <title>Genome sequencing and analysis of members of genus Stenotrophomonas.</title>
        <authorList>
            <person name="Patil P.P."/>
            <person name="Midha S."/>
            <person name="Patil P.B."/>
        </authorList>
    </citation>
    <scope>NUCLEOTIDE SEQUENCE [LARGE SCALE GENOMIC DNA]</scope>
    <source>
        <strain evidence="2 3">DSM 18929</strain>
    </source>
</reference>
<keyword evidence="1" id="KW-1133">Transmembrane helix</keyword>
<name>A0A0R0CF71_9GAMM</name>
<dbReference type="PATRIC" id="fig|405444.3.peg.1330"/>